<evidence type="ECO:0000313" key="1">
    <source>
        <dbReference type="EMBL" id="RHN74029.1"/>
    </source>
</evidence>
<dbReference type="Proteomes" id="UP000265566">
    <property type="component" value="Chromosome 2"/>
</dbReference>
<gene>
    <name evidence="1" type="ORF">MtrunA17_Chr2g0305151</name>
</gene>
<comment type="caution">
    <text evidence="1">The sequence shown here is derived from an EMBL/GenBank/DDBJ whole genome shotgun (WGS) entry which is preliminary data.</text>
</comment>
<reference evidence="2" key="1">
    <citation type="journal article" date="2018" name="Nat. Plants">
        <title>Whole-genome landscape of Medicago truncatula symbiotic genes.</title>
        <authorList>
            <person name="Pecrix Y."/>
            <person name="Staton S.E."/>
            <person name="Sallet E."/>
            <person name="Lelandais-Briere C."/>
            <person name="Moreau S."/>
            <person name="Carrere S."/>
            <person name="Blein T."/>
            <person name="Jardinaud M.F."/>
            <person name="Latrasse D."/>
            <person name="Zouine M."/>
            <person name="Zahm M."/>
            <person name="Kreplak J."/>
            <person name="Mayjonade B."/>
            <person name="Satge C."/>
            <person name="Perez M."/>
            <person name="Cauet S."/>
            <person name="Marande W."/>
            <person name="Chantry-Darmon C."/>
            <person name="Lopez-Roques C."/>
            <person name="Bouchez O."/>
            <person name="Berard A."/>
            <person name="Debelle F."/>
            <person name="Munos S."/>
            <person name="Bendahmane A."/>
            <person name="Berges H."/>
            <person name="Niebel A."/>
            <person name="Buitink J."/>
            <person name="Frugier F."/>
            <person name="Benhamed M."/>
            <person name="Crespi M."/>
            <person name="Gouzy J."/>
            <person name="Gamas P."/>
        </authorList>
    </citation>
    <scope>NUCLEOTIDE SEQUENCE [LARGE SCALE GENOMIC DNA]</scope>
    <source>
        <strain evidence="2">cv. Jemalong A17</strain>
    </source>
</reference>
<dbReference type="Gramene" id="rna9956">
    <property type="protein sequence ID" value="RHN74029.1"/>
    <property type="gene ID" value="gene9956"/>
</dbReference>
<dbReference type="AlphaFoldDB" id="A0A396J767"/>
<organism evidence="1 2">
    <name type="scientific">Medicago truncatula</name>
    <name type="common">Barrel medic</name>
    <name type="synonym">Medicago tribuloides</name>
    <dbReference type="NCBI Taxonomy" id="3880"/>
    <lineage>
        <taxon>Eukaryota</taxon>
        <taxon>Viridiplantae</taxon>
        <taxon>Streptophyta</taxon>
        <taxon>Embryophyta</taxon>
        <taxon>Tracheophyta</taxon>
        <taxon>Spermatophyta</taxon>
        <taxon>Magnoliopsida</taxon>
        <taxon>eudicotyledons</taxon>
        <taxon>Gunneridae</taxon>
        <taxon>Pentapetalae</taxon>
        <taxon>rosids</taxon>
        <taxon>fabids</taxon>
        <taxon>Fabales</taxon>
        <taxon>Fabaceae</taxon>
        <taxon>Papilionoideae</taxon>
        <taxon>50 kb inversion clade</taxon>
        <taxon>NPAAA clade</taxon>
        <taxon>Hologalegina</taxon>
        <taxon>IRL clade</taxon>
        <taxon>Trifolieae</taxon>
        <taxon>Medicago</taxon>
    </lineage>
</organism>
<name>A0A396J767_MEDTR</name>
<accession>A0A396J767</accession>
<evidence type="ECO:0000313" key="2">
    <source>
        <dbReference type="Proteomes" id="UP000265566"/>
    </source>
</evidence>
<dbReference type="EMBL" id="PSQE01000002">
    <property type="protein sequence ID" value="RHN74029.1"/>
    <property type="molecule type" value="Genomic_DNA"/>
</dbReference>
<proteinExistence type="predicted"/>
<sequence>MGSKVFLRNRLCWCSLLDSLIFSGLLRFAGLDASGPPSLWYRLLVRGCWNVDLGTMLAVDPYVNLKTILYPTDALSSSFL</sequence>
<protein>
    <submittedName>
        <fullName evidence="1">Uncharacterized protein</fullName>
    </submittedName>
</protein>